<gene>
    <name evidence="1" type="ORF">CEXT_506951</name>
</gene>
<keyword evidence="2" id="KW-1185">Reference proteome</keyword>
<evidence type="ECO:0000313" key="2">
    <source>
        <dbReference type="Proteomes" id="UP001054945"/>
    </source>
</evidence>
<accession>A0AAV4MNL0</accession>
<proteinExistence type="predicted"/>
<evidence type="ECO:0000313" key="1">
    <source>
        <dbReference type="EMBL" id="GIX73076.1"/>
    </source>
</evidence>
<reference evidence="1 2" key="1">
    <citation type="submission" date="2021-06" db="EMBL/GenBank/DDBJ databases">
        <title>Caerostris extrusa draft genome.</title>
        <authorList>
            <person name="Kono N."/>
            <person name="Arakawa K."/>
        </authorList>
    </citation>
    <scope>NUCLEOTIDE SEQUENCE [LARGE SCALE GENOMIC DNA]</scope>
</reference>
<dbReference type="EMBL" id="BPLR01019910">
    <property type="protein sequence ID" value="GIX73076.1"/>
    <property type="molecule type" value="Genomic_DNA"/>
</dbReference>
<organism evidence="1 2">
    <name type="scientific">Caerostris extrusa</name>
    <name type="common">Bark spider</name>
    <name type="synonym">Caerostris bankana</name>
    <dbReference type="NCBI Taxonomy" id="172846"/>
    <lineage>
        <taxon>Eukaryota</taxon>
        <taxon>Metazoa</taxon>
        <taxon>Ecdysozoa</taxon>
        <taxon>Arthropoda</taxon>
        <taxon>Chelicerata</taxon>
        <taxon>Arachnida</taxon>
        <taxon>Araneae</taxon>
        <taxon>Araneomorphae</taxon>
        <taxon>Entelegynae</taxon>
        <taxon>Araneoidea</taxon>
        <taxon>Araneidae</taxon>
        <taxon>Caerostris</taxon>
    </lineage>
</organism>
<sequence>MLTNKSVGKASLVNDRFSLWVFFPSKEGGGRQGICGRIIHHFGGLLQVLDGPQLASSREHQLGSIGSCFEDQEHQPGSIWELVKDQEHQPGSTWELIEDQEHQRGSTWETISNCMERKVESMGWKRNRIFEKDCCHLKSENLSGGSSRLF</sequence>
<name>A0AAV4MNL0_CAEEX</name>
<dbReference type="Proteomes" id="UP001054945">
    <property type="component" value="Unassembled WGS sequence"/>
</dbReference>
<dbReference type="AlphaFoldDB" id="A0AAV4MNL0"/>
<protein>
    <submittedName>
        <fullName evidence="1">Uncharacterized protein</fullName>
    </submittedName>
</protein>
<comment type="caution">
    <text evidence="1">The sequence shown here is derived from an EMBL/GenBank/DDBJ whole genome shotgun (WGS) entry which is preliminary data.</text>
</comment>